<organism evidence="1">
    <name type="scientific">Rhizophora mucronata</name>
    <name type="common">Asiatic mangrove</name>
    <dbReference type="NCBI Taxonomy" id="61149"/>
    <lineage>
        <taxon>Eukaryota</taxon>
        <taxon>Viridiplantae</taxon>
        <taxon>Streptophyta</taxon>
        <taxon>Embryophyta</taxon>
        <taxon>Tracheophyta</taxon>
        <taxon>Spermatophyta</taxon>
        <taxon>Magnoliopsida</taxon>
        <taxon>eudicotyledons</taxon>
        <taxon>Gunneridae</taxon>
        <taxon>Pentapetalae</taxon>
        <taxon>rosids</taxon>
        <taxon>fabids</taxon>
        <taxon>Malpighiales</taxon>
        <taxon>Rhizophoraceae</taxon>
        <taxon>Rhizophora</taxon>
    </lineage>
</organism>
<reference evidence="1" key="1">
    <citation type="submission" date="2018-02" db="EMBL/GenBank/DDBJ databases">
        <title>Rhizophora mucronata_Transcriptome.</title>
        <authorList>
            <person name="Meera S.P."/>
            <person name="Sreeshan A."/>
            <person name="Augustine A."/>
        </authorList>
    </citation>
    <scope>NUCLEOTIDE SEQUENCE</scope>
    <source>
        <tissue evidence="1">Leaf</tissue>
    </source>
</reference>
<accession>A0A2P2Q1I4</accession>
<proteinExistence type="predicted"/>
<sequence length="58" mass="7021">MCERERSMIYSFQTWPQDHRIQPYMTSLPSGTSLLSTCKKQRVWHSSHNYHQFTNLFV</sequence>
<protein>
    <submittedName>
        <fullName evidence="1">Uncharacterized protein</fullName>
    </submittedName>
</protein>
<name>A0A2P2Q1I4_RHIMU</name>
<dbReference type="AlphaFoldDB" id="A0A2P2Q1I4"/>
<dbReference type="EMBL" id="GGEC01080341">
    <property type="protein sequence ID" value="MBX60825.1"/>
    <property type="molecule type" value="Transcribed_RNA"/>
</dbReference>
<evidence type="ECO:0000313" key="1">
    <source>
        <dbReference type="EMBL" id="MBX60825.1"/>
    </source>
</evidence>